<dbReference type="InterPro" id="IPR011009">
    <property type="entry name" value="Kinase-like_dom_sf"/>
</dbReference>
<dbReference type="SUPFAM" id="SSF56112">
    <property type="entry name" value="Protein kinase-like (PK-like)"/>
    <property type="match status" value="1"/>
</dbReference>
<dbReference type="Pfam" id="PF00069">
    <property type="entry name" value="Pkinase"/>
    <property type="match status" value="1"/>
</dbReference>
<dbReference type="EMBL" id="JARAKH010000011">
    <property type="protein sequence ID" value="KAK8399187.1"/>
    <property type="molecule type" value="Genomic_DNA"/>
</dbReference>
<reference evidence="3 4" key="1">
    <citation type="submission" date="2023-03" db="EMBL/GenBank/DDBJ databases">
        <title>High-quality genome of Scylla paramamosain provides insights in environmental adaptation.</title>
        <authorList>
            <person name="Zhang L."/>
        </authorList>
    </citation>
    <scope>NUCLEOTIDE SEQUENCE [LARGE SCALE GENOMIC DNA]</scope>
    <source>
        <strain evidence="3">LZ_2023a</strain>
        <tissue evidence="3">Muscle</tissue>
    </source>
</reference>
<dbReference type="PROSITE" id="PS00108">
    <property type="entry name" value="PROTEIN_KINASE_ST"/>
    <property type="match status" value="1"/>
</dbReference>
<evidence type="ECO:0000256" key="1">
    <source>
        <dbReference type="SAM" id="MobiDB-lite"/>
    </source>
</evidence>
<evidence type="ECO:0000313" key="3">
    <source>
        <dbReference type="EMBL" id="KAK8399187.1"/>
    </source>
</evidence>
<feature type="compositionally biased region" description="Basic and acidic residues" evidence="1">
    <location>
        <begin position="34"/>
        <end position="44"/>
    </location>
</feature>
<dbReference type="AlphaFoldDB" id="A0AAW0UKK0"/>
<feature type="region of interest" description="Disordered" evidence="1">
    <location>
        <begin position="71"/>
        <end position="103"/>
    </location>
</feature>
<evidence type="ECO:0000259" key="2">
    <source>
        <dbReference type="PROSITE" id="PS50011"/>
    </source>
</evidence>
<dbReference type="PROSITE" id="PS50011">
    <property type="entry name" value="PROTEIN_KINASE_DOM"/>
    <property type="match status" value="1"/>
</dbReference>
<comment type="caution">
    <text evidence="3">The sequence shown here is derived from an EMBL/GenBank/DDBJ whole genome shotgun (WGS) entry which is preliminary data.</text>
</comment>
<organism evidence="3 4">
    <name type="scientific">Scylla paramamosain</name>
    <name type="common">Mud crab</name>
    <dbReference type="NCBI Taxonomy" id="85552"/>
    <lineage>
        <taxon>Eukaryota</taxon>
        <taxon>Metazoa</taxon>
        <taxon>Ecdysozoa</taxon>
        <taxon>Arthropoda</taxon>
        <taxon>Crustacea</taxon>
        <taxon>Multicrustacea</taxon>
        <taxon>Malacostraca</taxon>
        <taxon>Eumalacostraca</taxon>
        <taxon>Eucarida</taxon>
        <taxon>Decapoda</taxon>
        <taxon>Pleocyemata</taxon>
        <taxon>Brachyura</taxon>
        <taxon>Eubrachyura</taxon>
        <taxon>Portunoidea</taxon>
        <taxon>Portunidae</taxon>
        <taxon>Portuninae</taxon>
        <taxon>Scylla</taxon>
    </lineage>
</organism>
<feature type="domain" description="Protein kinase" evidence="2">
    <location>
        <begin position="100"/>
        <end position="248"/>
    </location>
</feature>
<sequence>MAVHECCPLPVKRRDIASPARHQDLTVVTKKRKSSNDREGDETRKKKRSAAEEAAIEPLVQTPVSQHMTPALHVAGGSPLPSGTPATYLAPSRSKTSPAREPRAWLGTGSYGSCHKAADPKTSQPQVIKMFPRDALGGLVTEAINLHALQLPRVQRVVGVCVHTRQLITGLAGITAPQCFDLTKHSFADTISVFLQVSQILQQMLDEGFAHNDIKGDNICVQVDNNAPKATIIDLDIARPLGTTRIYA</sequence>
<dbReference type="InterPro" id="IPR000719">
    <property type="entry name" value="Prot_kinase_dom"/>
</dbReference>
<feature type="compositionally biased region" description="Basic and acidic residues" evidence="1">
    <location>
        <begin position="12"/>
        <end position="24"/>
    </location>
</feature>
<dbReference type="Proteomes" id="UP001487740">
    <property type="component" value="Unassembled WGS sequence"/>
</dbReference>
<protein>
    <recommendedName>
        <fullName evidence="2">Protein kinase domain-containing protein</fullName>
    </recommendedName>
</protein>
<dbReference type="InterPro" id="IPR008271">
    <property type="entry name" value="Ser/Thr_kinase_AS"/>
</dbReference>
<evidence type="ECO:0000313" key="4">
    <source>
        <dbReference type="Proteomes" id="UP001487740"/>
    </source>
</evidence>
<proteinExistence type="predicted"/>
<keyword evidence="4" id="KW-1185">Reference proteome</keyword>
<dbReference type="GO" id="GO:0005524">
    <property type="term" value="F:ATP binding"/>
    <property type="evidence" value="ECO:0007669"/>
    <property type="project" value="InterPro"/>
</dbReference>
<feature type="region of interest" description="Disordered" evidence="1">
    <location>
        <begin position="10"/>
        <end position="53"/>
    </location>
</feature>
<gene>
    <name evidence="3" type="ORF">O3P69_003357</name>
</gene>
<dbReference type="Gene3D" id="1.10.510.10">
    <property type="entry name" value="Transferase(Phosphotransferase) domain 1"/>
    <property type="match status" value="1"/>
</dbReference>
<dbReference type="GO" id="GO:0004672">
    <property type="term" value="F:protein kinase activity"/>
    <property type="evidence" value="ECO:0007669"/>
    <property type="project" value="InterPro"/>
</dbReference>
<accession>A0AAW0UKK0</accession>
<name>A0AAW0UKK0_SCYPA</name>